<dbReference type="OrthoDB" id="164921at2759"/>
<feature type="transmembrane region" description="Helical" evidence="2">
    <location>
        <begin position="165"/>
        <end position="183"/>
    </location>
</feature>
<dbReference type="GeneID" id="36567831"/>
<proteinExistence type="predicted"/>
<dbReference type="RefSeq" id="XP_024712146.1">
    <property type="nucleotide sequence ID" value="XM_024859764.1"/>
</dbReference>
<dbReference type="STRING" id="418784.A0A2P7YI89"/>
<dbReference type="GO" id="GO:0005783">
    <property type="term" value="C:endoplasmic reticulum"/>
    <property type="evidence" value="ECO:0007669"/>
    <property type="project" value="TreeGrafter"/>
</dbReference>
<dbReference type="Proteomes" id="UP000241107">
    <property type="component" value="Unassembled WGS sequence"/>
</dbReference>
<feature type="compositionally biased region" description="Polar residues" evidence="1">
    <location>
        <begin position="1"/>
        <end position="19"/>
    </location>
</feature>
<evidence type="ECO:0000313" key="3">
    <source>
        <dbReference type="EMBL" id="PSK35655.1"/>
    </source>
</evidence>
<dbReference type="PANTHER" id="PTHR43139">
    <property type="entry name" value="SI:DKEY-122A22.2"/>
    <property type="match status" value="1"/>
</dbReference>
<protein>
    <recommendedName>
        <fullName evidence="5">AB hydrolase-1 domain-containing protein</fullName>
    </recommendedName>
</protein>
<feature type="transmembrane region" description="Helical" evidence="2">
    <location>
        <begin position="108"/>
        <end position="125"/>
    </location>
</feature>
<feature type="transmembrane region" description="Helical" evidence="2">
    <location>
        <begin position="204"/>
        <end position="225"/>
    </location>
</feature>
<feature type="transmembrane region" description="Helical" evidence="2">
    <location>
        <begin position="132"/>
        <end position="153"/>
    </location>
</feature>
<evidence type="ECO:0000256" key="1">
    <source>
        <dbReference type="SAM" id="MobiDB-lite"/>
    </source>
</evidence>
<feature type="region of interest" description="Disordered" evidence="1">
    <location>
        <begin position="1"/>
        <end position="39"/>
    </location>
</feature>
<sequence>MSDSVVASQEEQPQSPKRQTSPERPSEEERGSSSADLEREPLISSRRYVDPDDPIVLPLNLHRIAVLRLVLFAVLAVNGLLLFLVVVSDFISIPFFNRRGKSPLDFDLALLNILTGAVTLWCFAVPAYYERLLGYVSCGLVFVDLIVLLSVPYLRGQLGAFGNLLWLWTLLNIALNCFADWSVERGKAQQEIRYTGRVEKRRSVSELLIMLIKITVKLFLLWVIWCISLSIWLEGFDSHEKPWGKMIPVNEGQFKVHLACYGDVHAPMAEKDGEKDDPSKAKQPVLLIEGGQQTSSEVFQEWIQELYQMNKIERFCVWDRPGYAFSDSAPLPVSISIIVEYLMEALRSEKIEGPFLAVGFDEGGLYSRVFALRNRGQIHSLFLVDSWHEDLLKHFPFSGSNKKNESRKAFKDILELMDSWQGFKVWLRGIVSPLGIVKNLHWFFHPQRYSSKSRVFGRDMIYSPKYLRARLQEQVTASILSFNEVQNANVQLVPLAVILSDFMIKNSLNWGKWQRDMVKISDRLLEWVVAENSGHKIWESPKGRDQLQQLLLRLVSEKSNY</sequence>
<feature type="transmembrane region" description="Helical" evidence="2">
    <location>
        <begin position="69"/>
        <end position="96"/>
    </location>
</feature>
<comment type="caution">
    <text evidence="3">The sequence shown here is derived from an EMBL/GenBank/DDBJ whole genome shotgun (WGS) entry which is preliminary data.</text>
</comment>
<dbReference type="SUPFAM" id="SSF53474">
    <property type="entry name" value="alpha/beta-Hydrolases"/>
    <property type="match status" value="1"/>
</dbReference>
<evidence type="ECO:0000256" key="2">
    <source>
        <dbReference type="SAM" id="Phobius"/>
    </source>
</evidence>
<keyword evidence="2" id="KW-0812">Transmembrane</keyword>
<feature type="compositionally biased region" description="Basic and acidic residues" evidence="1">
    <location>
        <begin position="20"/>
        <end position="39"/>
    </location>
</feature>
<dbReference type="InterPro" id="IPR052370">
    <property type="entry name" value="Meta-cleavage_hydrolase"/>
</dbReference>
<gene>
    <name evidence="3" type="ORF">C7M61_004444</name>
</gene>
<keyword evidence="4" id="KW-1185">Reference proteome</keyword>
<organism evidence="3 4">
    <name type="scientific">Candidozyma pseudohaemuli</name>
    <dbReference type="NCBI Taxonomy" id="418784"/>
    <lineage>
        <taxon>Eukaryota</taxon>
        <taxon>Fungi</taxon>
        <taxon>Dikarya</taxon>
        <taxon>Ascomycota</taxon>
        <taxon>Saccharomycotina</taxon>
        <taxon>Pichiomycetes</taxon>
        <taxon>Metschnikowiaceae</taxon>
        <taxon>Candidozyma</taxon>
    </lineage>
</organism>
<evidence type="ECO:0008006" key="5">
    <source>
        <dbReference type="Google" id="ProtNLM"/>
    </source>
</evidence>
<keyword evidence="2" id="KW-0472">Membrane</keyword>
<accession>A0A2P7YI89</accession>
<dbReference type="Gene3D" id="3.40.50.1820">
    <property type="entry name" value="alpha/beta hydrolase"/>
    <property type="match status" value="1"/>
</dbReference>
<dbReference type="PANTHER" id="PTHR43139:SF52">
    <property type="entry name" value="SI:DKEY-122A22.2"/>
    <property type="match status" value="1"/>
</dbReference>
<name>A0A2P7YI89_9ASCO</name>
<dbReference type="InterPro" id="IPR019431">
    <property type="entry name" value="DUF2417"/>
</dbReference>
<dbReference type="InterPro" id="IPR029058">
    <property type="entry name" value="AB_hydrolase_fold"/>
</dbReference>
<dbReference type="AlphaFoldDB" id="A0A2P7YI89"/>
<reference evidence="3 4" key="1">
    <citation type="submission" date="2018-03" db="EMBL/GenBank/DDBJ databases">
        <title>Candida pseudohaemulonii genome assembly and annotation.</title>
        <authorList>
            <person name="Munoz J.F."/>
            <person name="Gade L.G."/>
            <person name="Chow N.A."/>
            <person name="Litvintseva A.P."/>
            <person name="Loparev V.N."/>
            <person name="Cuomo C.A."/>
        </authorList>
    </citation>
    <scope>NUCLEOTIDE SEQUENCE [LARGE SCALE GENOMIC DNA]</scope>
    <source>
        <strain evidence="3 4">B12108</strain>
    </source>
</reference>
<keyword evidence="2" id="KW-1133">Transmembrane helix</keyword>
<dbReference type="EMBL" id="PYFQ01000014">
    <property type="protein sequence ID" value="PSK35655.1"/>
    <property type="molecule type" value="Genomic_DNA"/>
</dbReference>
<evidence type="ECO:0000313" key="4">
    <source>
        <dbReference type="Proteomes" id="UP000241107"/>
    </source>
</evidence>
<dbReference type="Pfam" id="PF10329">
    <property type="entry name" value="DUF2417"/>
    <property type="match status" value="1"/>
</dbReference>
<dbReference type="VEuPathDB" id="FungiDB:C7M61_004444"/>